<dbReference type="InterPro" id="IPR007109">
    <property type="entry name" value="Brix"/>
</dbReference>
<evidence type="ECO:0000313" key="7">
    <source>
        <dbReference type="Proteomes" id="UP000010094"/>
    </source>
</evidence>
<dbReference type="GeneID" id="20520640"/>
<evidence type="ECO:0000256" key="2">
    <source>
        <dbReference type="ARBA" id="ARBA00006369"/>
    </source>
</evidence>
<dbReference type="VEuPathDB" id="MicrosporidiaDB:EROM_010140"/>
<dbReference type="GO" id="GO:0005730">
    <property type="term" value="C:nucleolus"/>
    <property type="evidence" value="ECO:0007669"/>
    <property type="project" value="UniProtKB-SubCell"/>
</dbReference>
<dbReference type="RefSeq" id="XP_009263856.1">
    <property type="nucleotide sequence ID" value="XM_009265581.1"/>
</dbReference>
<evidence type="ECO:0000313" key="6">
    <source>
        <dbReference type="EMBL" id="AFN82359.1"/>
    </source>
</evidence>
<feature type="domain" description="Brix" evidence="5">
    <location>
        <begin position="1"/>
        <end position="177"/>
    </location>
</feature>
<dbReference type="Pfam" id="PF04427">
    <property type="entry name" value="Brix"/>
    <property type="match status" value="1"/>
</dbReference>
<keyword evidence="4" id="KW-0539">Nucleus</keyword>
<dbReference type="PANTHER" id="PTHR13634">
    <property type="entry name" value="RIBOSOME BIOGENESIS PROTEIN BRIX"/>
    <property type="match status" value="1"/>
</dbReference>
<dbReference type="EMBL" id="CP003518">
    <property type="protein sequence ID" value="AFN82359.1"/>
    <property type="molecule type" value="Genomic_DNA"/>
</dbReference>
<dbReference type="GO" id="GO:0019843">
    <property type="term" value="F:rRNA binding"/>
    <property type="evidence" value="ECO:0007669"/>
    <property type="project" value="InterPro"/>
</dbReference>
<dbReference type="GO" id="GO:0006364">
    <property type="term" value="P:rRNA processing"/>
    <property type="evidence" value="ECO:0007669"/>
    <property type="project" value="InterPro"/>
</dbReference>
<dbReference type="PROSITE" id="PS50833">
    <property type="entry name" value="BRIX"/>
    <property type="match status" value="1"/>
</dbReference>
<protein>
    <submittedName>
        <fullName evidence="6">BRX1 RNA-binding protein</fullName>
    </submittedName>
</protein>
<comment type="similarity">
    <text evidence="2">Belongs to the BRX1 family.</text>
</comment>
<dbReference type="HOGENOM" id="CLU_048373_2_0_1"/>
<sequence>MTSVILSTRGATAKIRHLMKDISKLVKVEEEQKWDMGKDYRELKNLIEMNECDSMLFFRSTKRSDDLWIGILNGMSVLFRMHNVFTMKDCNFPVNSFRDCGYVLMFSKEFDEIEHLRCAKNVIDHVFQSNEIKDKALCFFYLDGFIWVRCYKIGKKLEEIGPRFVLEVLKVFEKCFEGKVLYKVEKRDCPVEKDSD</sequence>
<organism evidence="6 7">
    <name type="scientific">Encephalitozoon romaleae (strain SJ-2008)</name>
    <name type="common">Microsporidian parasite</name>
    <dbReference type="NCBI Taxonomy" id="1178016"/>
    <lineage>
        <taxon>Eukaryota</taxon>
        <taxon>Fungi</taxon>
        <taxon>Fungi incertae sedis</taxon>
        <taxon>Microsporidia</taxon>
        <taxon>Unikaryonidae</taxon>
        <taxon>Encephalitozoon</taxon>
    </lineage>
</organism>
<dbReference type="OrthoDB" id="1638493at2759"/>
<evidence type="ECO:0000256" key="4">
    <source>
        <dbReference type="ARBA" id="ARBA00023242"/>
    </source>
</evidence>
<reference evidence="6 7" key="1">
    <citation type="journal article" date="2012" name="Proc. Natl. Acad. Sci. U.S.A.">
        <title>Gain and loss of multiple functionally related, horizontally transferred genes in the reduced genomes of two microsporidian parasites.</title>
        <authorList>
            <person name="Pombert J.-F."/>
            <person name="Selman M."/>
            <person name="Burki F."/>
            <person name="Bardell F.T."/>
            <person name="Farinelli L."/>
            <person name="Solter L.F."/>
            <person name="Whitman D.W."/>
            <person name="Weiss L.M."/>
            <person name="Corradi N."/>
            <person name="Keeling P.J."/>
        </authorList>
    </citation>
    <scope>NUCLEOTIDE SEQUENCE [LARGE SCALE GENOMIC DNA]</scope>
    <source>
        <strain evidence="6 7">SJ-2008</strain>
    </source>
</reference>
<dbReference type="Proteomes" id="UP000010094">
    <property type="component" value="Chromosome I"/>
</dbReference>
<dbReference type="KEGG" id="ero:EROM_010140"/>
<keyword evidence="7" id="KW-1185">Reference proteome</keyword>
<comment type="subcellular location">
    <subcellularLocation>
        <location evidence="1">Nucleus</location>
        <location evidence="1">Nucleolus</location>
    </subcellularLocation>
</comment>
<dbReference type="SMART" id="SM00879">
    <property type="entry name" value="Brix"/>
    <property type="match status" value="1"/>
</dbReference>
<accession>I7AL33</accession>
<dbReference type="AlphaFoldDB" id="I7AL33"/>
<dbReference type="PANTHER" id="PTHR13634:SF0">
    <property type="entry name" value="RIBOSOME BIOGENESIS PROTEIN BRX1 HOMOLOG"/>
    <property type="match status" value="1"/>
</dbReference>
<dbReference type="InterPro" id="IPR026532">
    <property type="entry name" value="BRX1"/>
</dbReference>
<dbReference type="SUPFAM" id="SSF52954">
    <property type="entry name" value="Class II aaRS ABD-related"/>
    <property type="match status" value="1"/>
</dbReference>
<keyword evidence="3" id="KW-0690">Ribosome biogenesis</keyword>
<proteinExistence type="inferred from homology"/>
<gene>
    <name evidence="6" type="ordered locus">EROM_010140</name>
</gene>
<name>I7AL33_ENCRO</name>
<evidence type="ECO:0000259" key="5">
    <source>
        <dbReference type="PROSITE" id="PS50833"/>
    </source>
</evidence>
<evidence type="ECO:0000256" key="1">
    <source>
        <dbReference type="ARBA" id="ARBA00004604"/>
    </source>
</evidence>
<dbReference type="GO" id="GO:0000027">
    <property type="term" value="P:ribosomal large subunit assembly"/>
    <property type="evidence" value="ECO:0007669"/>
    <property type="project" value="TreeGrafter"/>
</dbReference>
<evidence type="ECO:0000256" key="3">
    <source>
        <dbReference type="ARBA" id="ARBA00022517"/>
    </source>
</evidence>